<keyword evidence="5" id="KW-1185">Reference proteome</keyword>
<dbReference type="Pfam" id="PF10634">
    <property type="entry name" value="Iron_transport"/>
    <property type="match status" value="1"/>
</dbReference>
<keyword evidence="2 3" id="KW-0732">Signal</keyword>
<evidence type="ECO:0000256" key="2">
    <source>
        <dbReference type="ARBA" id="ARBA00022729"/>
    </source>
</evidence>
<proteinExistence type="inferred from homology"/>
<dbReference type="InterPro" id="IPR038482">
    <property type="entry name" value="Tp34-type_sf"/>
</dbReference>
<dbReference type="RefSeq" id="WP_154527985.1">
    <property type="nucleotide sequence ID" value="NZ_JAXDZJ010000095.1"/>
</dbReference>
<name>A0A6L5YBG9_9BACT</name>
<evidence type="ECO:0000313" key="4">
    <source>
        <dbReference type="EMBL" id="MST54867.1"/>
    </source>
</evidence>
<dbReference type="InterPro" id="IPR018470">
    <property type="entry name" value="Metal-bd_Tp34-typ"/>
</dbReference>
<evidence type="ECO:0000313" key="5">
    <source>
        <dbReference type="Proteomes" id="UP000473699"/>
    </source>
</evidence>
<dbReference type="AlphaFoldDB" id="A0A6L5YBG9"/>
<dbReference type="PIRSF" id="PIRSF017018">
    <property type="entry name" value="Tp34"/>
    <property type="match status" value="1"/>
</dbReference>
<dbReference type="Gene3D" id="2.60.40.2480">
    <property type="entry name" value="Periplasmic metal-binding protein Tp34-type"/>
    <property type="match status" value="1"/>
</dbReference>
<feature type="chain" id="PRO_5026934904" description="Iron transporter" evidence="3">
    <location>
        <begin position="24"/>
        <end position="198"/>
    </location>
</feature>
<comment type="caution">
    <text evidence="4">The sequence shown here is derived from an EMBL/GenBank/DDBJ whole genome shotgun (WGS) entry which is preliminary data.</text>
</comment>
<comment type="similarity">
    <text evidence="1">Belongs to the UPF0423 family.</text>
</comment>
<sequence length="198" mass="21909">MKKSFVAMLAGLAVMALAASVMAAPAVEKPGESGFAEISIGEEKQVGPYNVAAVYFQAVDMYPAGKNPSKEESDMHLEADIHLQPEYAVQYGFGAGDNIWPAYLTVKYEILDKNNKIVMYGSFMPMNADDGPHYGANIKKGLKVGTYTLRLTIEPPTDYLLHTDPETGVPAKENAKDYFKTYTCDFKWKYTAEQLQNQ</sequence>
<evidence type="ECO:0008006" key="6">
    <source>
        <dbReference type="Google" id="ProtNLM"/>
    </source>
</evidence>
<accession>A0A6L5YBG9</accession>
<dbReference type="EMBL" id="VUNH01000002">
    <property type="protein sequence ID" value="MST54867.1"/>
    <property type="molecule type" value="Genomic_DNA"/>
</dbReference>
<protein>
    <recommendedName>
        <fullName evidence="6">Iron transporter</fullName>
    </recommendedName>
</protein>
<organism evidence="4 5">
    <name type="scientific">Pyramidobacter porci</name>
    <dbReference type="NCBI Taxonomy" id="2605789"/>
    <lineage>
        <taxon>Bacteria</taxon>
        <taxon>Thermotogati</taxon>
        <taxon>Synergistota</taxon>
        <taxon>Synergistia</taxon>
        <taxon>Synergistales</taxon>
        <taxon>Dethiosulfovibrionaceae</taxon>
        <taxon>Pyramidobacter</taxon>
    </lineage>
</organism>
<evidence type="ECO:0000256" key="3">
    <source>
        <dbReference type="SAM" id="SignalP"/>
    </source>
</evidence>
<feature type="signal peptide" evidence="3">
    <location>
        <begin position="1"/>
        <end position="23"/>
    </location>
</feature>
<evidence type="ECO:0000256" key="1">
    <source>
        <dbReference type="ARBA" id="ARBA00010013"/>
    </source>
</evidence>
<reference evidence="4 5" key="1">
    <citation type="submission" date="2019-08" db="EMBL/GenBank/DDBJ databases">
        <title>In-depth cultivation of the pig gut microbiome towards novel bacterial diversity and tailored functional studies.</title>
        <authorList>
            <person name="Wylensek D."/>
            <person name="Hitch T.C.A."/>
            <person name="Clavel T."/>
        </authorList>
    </citation>
    <scope>NUCLEOTIDE SEQUENCE [LARGE SCALE GENOMIC DNA]</scope>
    <source>
        <strain evidence="4 5">SM-530-WT-4B</strain>
    </source>
</reference>
<gene>
    <name evidence="4" type="ORF">FYJ74_02215</name>
</gene>
<dbReference type="Proteomes" id="UP000473699">
    <property type="component" value="Unassembled WGS sequence"/>
</dbReference>